<name>A0ABT0KIC1_9GAMM</name>
<accession>A0ABT0KIC1</accession>
<proteinExistence type="predicted"/>
<keyword evidence="1" id="KW-0732">Signal</keyword>
<feature type="signal peptide" evidence="1">
    <location>
        <begin position="1"/>
        <end position="18"/>
    </location>
</feature>
<organism evidence="2 3">
    <name type="scientific">Serratia silvae</name>
    <dbReference type="NCBI Taxonomy" id="2824122"/>
    <lineage>
        <taxon>Bacteria</taxon>
        <taxon>Pseudomonadati</taxon>
        <taxon>Pseudomonadota</taxon>
        <taxon>Gammaproteobacteria</taxon>
        <taxon>Enterobacterales</taxon>
        <taxon>Yersiniaceae</taxon>
        <taxon>Serratia</taxon>
    </lineage>
</organism>
<keyword evidence="3" id="KW-1185">Reference proteome</keyword>
<sequence length="293" mass="32791">MKKELFLLLSLFSSSVLGGSKMPPVKYLLYFNIYNSICITYVNDTETFYNYYEKGPLTSGVNITPYLMNGKNSLSVAVAGLGAFDGDDTYPSDAKCELRITAATPQGETEIAKIIATSNEKSQPTGASSPKESGTMVTESMVKDTFLYKVKRNFTIQGIPEWAWTKATPFEPNVENMTKLHQAYMELRQLMLNKDATGIQRMAQFSFSEKEVAESLPSGSWYQSLFEDRLPKIDSAKPINWDEYELISINNGRLVKLDSRGNSPLQLLDKNGDFVSGYAPYFSLINGKMVLTR</sequence>
<dbReference type="RefSeq" id="WP_248947492.1">
    <property type="nucleotide sequence ID" value="NZ_JAGQDC010000023.1"/>
</dbReference>
<gene>
    <name evidence="2" type="ORF">KAJ71_21060</name>
</gene>
<feature type="chain" id="PRO_5045052762" evidence="1">
    <location>
        <begin position="19"/>
        <end position="293"/>
    </location>
</feature>
<comment type="caution">
    <text evidence="2">The sequence shown here is derived from an EMBL/GenBank/DDBJ whole genome shotgun (WGS) entry which is preliminary data.</text>
</comment>
<dbReference type="EMBL" id="JAGQDC010000023">
    <property type="protein sequence ID" value="MCL1031489.1"/>
    <property type="molecule type" value="Genomic_DNA"/>
</dbReference>
<evidence type="ECO:0000313" key="3">
    <source>
        <dbReference type="Proteomes" id="UP001165275"/>
    </source>
</evidence>
<evidence type="ECO:0000256" key="1">
    <source>
        <dbReference type="SAM" id="SignalP"/>
    </source>
</evidence>
<evidence type="ECO:0000313" key="2">
    <source>
        <dbReference type="EMBL" id="MCL1031489.1"/>
    </source>
</evidence>
<protein>
    <submittedName>
        <fullName evidence="2">Uncharacterized protein</fullName>
    </submittedName>
</protein>
<reference evidence="2" key="1">
    <citation type="submission" date="2021-04" db="EMBL/GenBank/DDBJ databases">
        <title>Genome sequence of Serratia sp. arafor3.</title>
        <authorList>
            <person name="Besaury L."/>
        </authorList>
    </citation>
    <scope>NUCLEOTIDE SEQUENCE</scope>
    <source>
        <strain evidence="2">Arafor3</strain>
    </source>
</reference>
<dbReference type="Proteomes" id="UP001165275">
    <property type="component" value="Unassembled WGS sequence"/>
</dbReference>